<accession>A0A6J4LQ13</accession>
<name>A0A6J4LQ13_9CYAN</name>
<protein>
    <submittedName>
        <fullName evidence="1">Uncharacterized protein</fullName>
    </submittedName>
</protein>
<sequence length="67" mass="7835">MPSHLNVTKYKKIQNLRLETKLKSPKSLELKKLYVNLRKLIKGNIKISVELRKLIDIIGGTDVHLRR</sequence>
<evidence type="ECO:0000313" key="1">
    <source>
        <dbReference type="EMBL" id="CAA9338893.1"/>
    </source>
</evidence>
<organism evidence="1">
    <name type="scientific">uncultured Microcoleus sp</name>
    <dbReference type="NCBI Taxonomy" id="259945"/>
    <lineage>
        <taxon>Bacteria</taxon>
        <taxon>Bacillati</taxon>
        <taxon>Cyanobacteriota</taxon>
        <taxon>Cyanophyceae</taxon>
        <taxon>Oscillatoriophycideae</taxon>
        <taxon>Oscillatoriales</taxon>
        <taxon>Microcoleaceae</taxon>
        <taxon>Microcoleus</taxon>
        <taxon>environmental samples</taxon>
    </lineage>
</organism>
<proteinExistence type="predicted"/>
<dbReference type="EMBL" id="CADCTZ010000387">
    <property type="protein sequence ID" value="CAA9338893.1"/>
    <property type="molecule type" value="Genomic_DNA"/>
</dbReference>
<gene>
    <name evidence="1" type="ORF">AVDCRST_MAG84-2245</name>
</gene>
<dbReference type="AlphaFoldDB" id="A0A6J4LQ13"/>
<reference evidence="1" key="1">
    <citation type="submission" date="2020-02" db="EMBL/GenBank/DDBJ databases">
        <authorList>
            <person name="Meier V. D."/>
        </authorList>
    </citation>
    <scope>NUCLEOTIDE SEQUENCE</scope>
    <source>
        <strain evidence="1">AVDCRST_MAG84</strain>
    </source>
</reference>